<evidence type="ECO:0000313" key="3">
    <source>
        <dbReference type="Proteomes" id="UP000286097"/>
    </source>
</evidence>
<organism evidence="2 3">
    <name type="scientific">Peronospora effusa</name>
    <dbReference type="NCBI Taxonomy" id="542832"/>
    <lineage>
        <taxon>Eukaryota</taxon>
        <taxon>Sar</taxon>
        <taxon>Stramenopiles</taxon>
        <taxon>Oomycota</taxon>
        <taxon>Peronosporomycetes</taxon>
        <taxon>Peronosporales</taxon>
        <taxon>Peronosporaceae</taxon>
        <taxon>Peronospora</taxon>
    </lineage>
</organism>
<dbReference type="AlphaFoldDB" id="A0A3R8CJP2"/>
<sequence>MPVLATILTSKDTTPEKAKRSLRIASLSSIAPTISPSIKETRPKHRKREAIELPFGLAAAELSGKEVKRLKNRIAATRLRQRSQQDVRSLQEQRKYYKTRCEFLDIVVSGCGTCASLGAMHCGEFELIPAETKTIKIESELALEIEDDGELPVLTEAECVVLDSVLRY</sequence>
<dbReference type="InterPro" id="IPR004827">
    <property type="entry name" value="bZIP"/>
</dbReference>
<dbReference type="EMBL" id="QKXF01000765">
    <property type="protein sequence ID" value="RQM09141.1"/>
    <property type="molecule type" value="Genomic_DNA"/>
</dbReference>
<comment type="caution">
    <text evidence="2">The sequence shown here is derived from an EMBL/GenBank/DDBJ whole genome shotgun (WGS) entry which is preliminary data.</text>
</comment>
<name>A0A3R8CJP2_9STRA</name>
<dbReference type="SUPFAM" id="SSF57959">
    <property type="entry name" value="Leucine zipper domain"/>
    <property type="match status" value="1"/>
</dbReference>
<dbReference type="Proteomes" id="UP000286097">
    <property type="component" value="Unassembled WGS sequence"/>
</dbReference>
<protein>
    <recommendedName>
        <fullName evidence="1">BZIP domain-containing protein</fullName>
    </recommendedName>
</protein>
<dbReference type="Gene3D" id="1.20.5.170">
    <property type="match status" value="1"/>
</dbReference>
<dbReference type="VEuPathDB" id="FungiDB:DD237_005385"/>
<proteinExistence type="predicted"/>
<reference evidence="2 3" key="1">
    <citation type="submission" date="2018-06" db="EMBL/GenBank/DDBJ databases">
        <title>Comparative genomics of downy mildews reveals potential adaptations to biotrophy.</title>
        <authorList>
            <person name="Fletcher K."/>
            <person name="Klosterman S.J."/>
            <person name="Derevnina L."/>
            <person name="Martin F."/>
            <person name="Koike S."/>
            <person name="Reyes Chin-Wo S."/>
            <person name="Mou B."/>
            <person name="Michelmore R."/>
        </authorList>
    </citation>
    <scope>NUCLEOTIDE SEQUENCE [LARGE SCALE GENOMIC DNA]</scope>
    <source>
        <strain evidence="2 3">R13</strain>
    </source>
</reference>
<evidence type="ECO:0000259" key="1">
    <source>
        <dbReference type="PROSITE" id="PS00036"/>
    </source>
</evidence>
<feature type="domain" description="BZIP" evidence="1">
    <location>
        <begin position="68"/>
        <end position="82"/>
    </location>
</feature>
<gene>
    <name evidence="2" type="ORF">DD237_005385</name>
</gene>
<dbReference type="GO" id="GO:0003700">
    <property type="term" value="F:DNA-binding transcription factor activity"/>
    <property type="evidence" value="ECO:0007669"/>
    <property type="project" value="InterPro"/>
</dbReference>
<evidence type="ECO:0000313" key="2">
    <source>
        <dbReference type="EMBL" id="RQM09141.1"/>
    </source>
</evidence>
<dbReference type="InterPro" id="IPR046347">
    <property type="entry name" value="bZIP_sf"/>
</dbReference>
<dbReference type="PROSITE" id="PS00036">
    <property type="entry name" value="BZIP_BASIC"/>
    <property type="match status" value="1"/>
</dbReference>
<accession>A0A3R8CJP2</accession>